<keyword evidence="1" id="KW-0805">Transcription regulation</keyword>
<keyword evidence="2 4" id="KW-0238">DNA-binding</keyword>
<evidence type="ECO:0000256" key="4">
    <source>
        <dbReference type="PROSITE-ProRule" id="PRU00335"/>
    </source>
</evidence>
<feature type="DNA-binding region" description="H-T-H motif" evidence="4">
    <location>
        <begin position="43"/>
        <end position="62"/>
    </location>
</feature>
<protein>
    <submittedName>
        <fullName evidence="6">TetR/AcrR family transcriptional regulator</fullName>
    </submittedName>
</protein>
<dbReference type="InterPro" id="IPR009057">
    <property type="entry name" value="Homeodomain-like_sf"/>
</dbReference>
<gene>
    <name evidence="6" type="ORF">ACFPOB_11185</name>
</gene>
<dbReference type="RefSeq" id="WP_377798305.1">
    <property type="nucleotide sequence ID" value="NZ_JBHSLW010000011.1"/>
</dbReference>
<accession>A0ABW0ISL3</accession>
<proteinExistence type="predicted"/>
<dbReference type="Gene3D" id="1.10.357.10">
    <property type="entry name" value="Tetracycline Repressor, domain 2"/>
    <property type="match status" value="1"/>
</dbReference>
<comment type="caution">
    <text evidence="6">The sequence shown here is derived from an EMBL/GenBank/DDBJ whole genome shotgun (WGS) entry which is preliminary data.</text>
</comment>
<evidence type="ECO:0000256" key="2">
    <source>
        <dbReference type="ARBA" id="ARBA00023125"/>
    </source>
</evidence>
<dbReference type="Proteomes" id="UP001596053">
    <property type="component" value="Unassembled WGS sequence"/>
</dbReference>
<dbReference type="InterPro" id="IPR025996">
    <property type="entry name" value="MT1864/Rv1816-like_C"/>
</dbReference>
<organism evidence="6 7">
    <name type="scientific">Bosea eneae</name>
    <dbReference type="NCBI Taxonomy" id="151454"/>
    <lineage>
        <taxon>Bacteria</taxon>
        <taxon>Pseudomonadati</taxon>
        <taxon>Pseudomonadota</taxon>
        <taxon>Alphaproteobacteria</taxon>
        <taxon>Hyphomicrobiales</taxon>
        <taxon>Boseaceae</taxon>
        <taxon>Bosea</taxon>
    </lineage>
</organism>
<dbReference type="PROSITE" id="PS50977">
    <property type="entry name" value="HTH_TETR_2"/>
    <property type="match status" value="1"/>
</dbReference>
<dbReference type="PANTHER" id="PTHR30055:SF220">
    <property type="entry name" value="TETR-FAMILY REGULATORY PROTEIN"/>
    <property type="match status" value="1"/>
</dbReference>
<dbReference type="InterPro" id="IPR001647">
    <property type="entry name" value="HTH_TetR"/>
</dbReference>
<dbReference type="InterPro" id="IPR050109">
    <property type="entry name" value="HTH-type_TetR-like_transc_reg"/>
</dbReference>
<evidence type="ECO:0000256" key="3">
    <source>
        <dbReference type="ARBA" id="ARBA00023163"/>
    </source>
</evidence>
<dbReference type="SUPFAM" id="SSF48498">
    <property type="entry name" value="Tetracyclin repressor-like, C-terminal domain"/>
    <property type="match status" value="1"/>
</dbReference>
<dbReference type="SUPFAM" id="SSF46689">
    <property type="entry name" value="Homeodomain-like"/>
    <property type="match status" value="1"/>
</dbReference>
<evidence type="ECO:0000313" key="6">
    <source>
        <dbReference type="EMBL" id="MFC5420126.1"/>
    </source>
</evidence>
<reference evidence="7" key="1">
    <citation type="journal article" date="2019" name="Int. J. Syst. Evol. Microbiol.">
        <title>The Global Catalogue of Microorganisms (GCM) 10K type strain sequencing project: providing services to taxonomists for standard genome sequencing and annotation.</title>
        <authorList>
            <consortium name="The Broad Institute Genomics Platform"/>
            <consortium name="The Broad Institute Genome Sequencing Center for Infectious Disease"/>
            <person name="Wu L."/>
            <person name="Ma J."/>
        </authorList>
    </citation>
    <scope>NUCLEOTIDE SEQUENCE [LARGE SCALE GENOMIC DNA]</scope>
    <source>
        <strain evidence="7">NCAIM B.01391</strain>
    </source>
</reference>
<evidence type="ECO:0000313" key="7">
    <source>
        <dbReference type="Proteomes" id="UP001596053"/>
    </source>
</evidence>
<sequence>MQAGRAMDTKVGKRGGYHHGDLRQAMIDAAEAVLAEKGVGGFTLRECARRAGVSPAAPAHHFGNLVGLLTVIATLGFDDLSETMEAAVAKAEASGGDRLAAICEGYLDVALTRPGRFRVVFGRLGLKSGDDDLRRAAVRAFGILVRETKLALGRRVDGAEVLTRLPSSYADDTDLAEILFVWSITHGFSTMLIDGQLAPLEMQPGGRERLIGLYSGRLMAMLLAAVRASASLPLANPVSHG</sequence>
<dbReference type="EMBL" id="JBHSLW010000011">
    <property type="protein sequence ID" value="MFC5420126.1"/>
    <property type="molecule type" value="Genomic_DNA"/>
</dbReference>
<dbReference type="Pfam" id="PF13305">
    <property type="entry name" value="TetR_C_33"/>
    <property type="match status" value="1"/>
</dbReference>
<name>A0ABW0ISL3_9HYPH</name>
<evidence type="ECO:0000256" key="1">
    <source>
        <dbReference type="ARBA" id="ARBA00023015"/>
    </source>
</evidence>
<dbReference type="InterPro" id="IPR036271">
    <property type="entry name" value="Tet_transcr_reg_TetR-rel_C_sf"/>
</dbReference>
<keyword evidence="3" id="KW-0804">Transcription</keyword>
<feature type="domain" description="HTH tetR-type" evidence="5">
    <location>
        <begin position="20"/>
        <end position="80"/>
    </location>
</feature>
<evidence type="ECO:0000259" key="5">
    <source>
        <dbReference type="PROSITE" id="PS50977"/>
    </source>
</evidence>
<keyword evidence="7" id="KW-1185">Reference proteome</keyword>
<dbReference type="PANTHER" id="PTHR30055">
    <property type="entry name" value="HTH-TYPE TRANSCRIPTIONAL REGULATOR RUTR"/>
    <property type="match status" value="1"/>
</dbReference>
<dbReference type="Pfam" id="PF00440">
    <property type="entry name" value="TetR_N"/>
    <property type="match status" value="1"/>
</dbReference>